<proteinExistence type="predicted"/>
<dbReference type="EMBL" id="JAZIBG010000036">
    <property type="protein sequence ID" value="MEF7615892.1"/>
    <property type="molecule type" value="Genomic_DNA"/>
</dbReference>
<dbReference type="Proteomes" id="UP001336250">
    <property type="component" value="Unassembled WGS sequence"/>
</dbReference>
<dbReference type="RefSeq" id="WP_332291238.1">
    <property type="nucleotide sequence ID" value="NZ_JAZIBG010000036.1"/>
</dbReference>
<feature type="compositionally biased region" description="Basic and acidic residues" evidence="1">
    <location>
        <begin position="208"/>
        <end position="222"/>
    </location>
</feature>
<feature type="region of interest" description="Disordered" evidence="1">
    <location>
        <begin position="90"/>
        <end position="123"/>
    </location>
</feature>
<accession>A0AAW9QGF4</accession>
<dbReference type="AlphaFoldDB" id="A0AAW9QGF4"/>
<comment type="caution">
    <text evidence="2">The sequence shown here is derived from an EMBL/GenBank/DDBJ whole genome shotgun (WGS) entry which is preliminary data.</text>
</comment>
<feature type="region of interest" description="Disordered" evidence="1">
    <location>
        <begin position="208"/>
        <end position="231"/>
    </location>
</feature>
<evidence type="ECO:0000313" key="3">
    <source>
        <dbReference type="Proteomes" id="UP001336250"/>
    </source>
</evidence>
<reference evidence="2 3" key="1">
    <citation type="submission" date="2024-02" db="EMBL/GenBank/DDBJ databases">
        <title>Genome sequence of Aquincola sp. MAHUQ-54.</title>
        <authorList>
            <person name="Huq M.A."/>
        </authorList>
    </citation>
    <scope>NUCLEOTIDE SEQUENCE [LARGE SCALE GENOMIC DNA]</scope>
    <source>
        <strain evidence="2 3">MAHUQ-54</strain>
    </source>
</reference>
<evidence type="ECO:0008006" key="4">
    <source>
        <dbReference type="Google" id="ProtNLM"/>
    </source>
</evidence>
<evidence type="ECO:0000256" key="1">
    <source>
        <dbReference type="SAM" id="MobiDB-lite"/>
    </source>
</evidence>
<organism evidence="2 3">
    <name type="scientific">Aquincola agrisoli</name>
    <dbReference type="NCBI Taxonomy" id="3119538"/>
    <lineage>
        <taxon>Bacteria</taxon>
        <taxon>Pseudomonadati</taxon>
        <taxon>Pseudomonadota</taxon>
        <taxon>Betaproteobacteria</taxon>
        <taxon>Burkholderiales</taxon>
        <taxon>Sphaerotilaceae</taxon>
        <taxon>Aquincola</taxon>
    </lineage>
</organism>
<gene>
    <name evidence="2" type="ORF">V4F39_18400</name>
</gene>
<protein>
    <recommendedName>
        <fullName evidence="4">HEAT repeat domain-containing protein</fullName>
    </recommendedName>
</protein>
<sequence>MTTPAAFRYLGVSLGSALLGWWLNLPQAPRAVLPPAAQPAPQAQPPRPAALPTMVAVLDGGNVTLRVEREPLEWVMSEIERQGGFAALPGGRPGVQRPQAAASGALPPPAQPCTEAPRHERRDGERLLQTIRQGSEADRFDGLLQARDASLPVPSALLKTLFETDASDAVRQLAFEAYLEAEAVQPAALRSALEAALYVPHAGVQQEARRRLDELAERERIDAASPQAGAP</sequence>
<name>A0AAW9QGF4_9BURK</name>
<keyword evidence="3" id="KW-1185">Reference proteome</keyword>
<evidence type="ECO:0000313" key="2">
    <source>
        <dbReference type="EMBL" id="MEF7615892.1"/>
    </source>
</evidence>